<keyword evidence="11" id="KW-1185">Reference proteome</keyword>
<gene>
    <name evidence="10" type="ORF">ASPGLDRAFT_152072</name>
</gene>
<evidence type="ECO:0000256" key="3">
    <source>
        <dbReference type="ARBA" id="ARBA00022448"/>
    </source>
</evidence>
<comment type="similarity">
    <text evidence="2">Belongs to the VPS54 family.</text>
</comment>
<feature type="compositionally biased region" description="Polar residues" evidence="8">
    <location>
        <begin position="15"/>
        <end position="29"/>
    </location>
</feature>
<evidence type="ECO:0000313" key="11">
    <source>
        <dbReference type="Proteomes" id="UP000184300"/>
    </source>
</evidence>
<dbReference type="PANTHER" id="PTHR12965:SF0">
    <property type="entry name" value="VACUOLAR PROTEIN SORTING-ASSOCIATED PROTEIN 54"/>
    <property type="match status" value="1"/>
</dbReference>
<feature type="region of interest" description="Disordered" evidence="8">
    <location>
        <begin position="606"/>
        <end position="629"/>
    </location>
</feature>
<dbReference type="RefSeq" id="XP_022399967.1">
    <property type="nucleotide sequence ID" value="XM_022542294.1"/>
</dbReference>
<dbReference type="GeneID" id="34458555"/>
<accession>A0A1L9VH74</accession>
<dbReference type="Pfam" id="PF07928">
    <property type="entry name" value="Vps54"/>
    <property type="match status" value="1"/>
</dbReference>
<dbReference type="OrthoDB" id="10259024at2759"/>
<feature type="domain" description="Vacuolar protein sorting-associated protein 54 C-terminal" evidence="9">
    <location>
        <begin position="799"/>
        <end position="929"/>
    </location>
</feature>
<dbReference type="VEuPathDB" id="FungiDB:ASPGLDRAFT_152072"/>
<evidence type="ECO:0000256" key="4">
    <source>
        <dbReference type="ARBA" id="ARBA00022927"/>
    </source>
</evidence>
<comment type="subcellular location">
    <subcellularLocation>
        <location evidence="1">Golgi apparatus</location>
        <location evidence="1">trans-Golgi network</location>
    </subcellularLocation>
</comment>
<evidence type="ECO:0000256" key="5">
    <source>
        <dbReference type="ARBA" id="ARBA00023034"/>
    </source>
</evidence>
<dbReference type="GO" id="GO:0019905">
    <property type="term" value="F:syntaxin binding"/>
    <property type="evidence" value="ECO:0007669"/>
    <property type="project" value="TreeGrafter"/>
</dbReference>
<protein>
    <recommendedName>
        <fullName evidence="9">Vacuolar protein sorting-associated protein 54 C-terminal domain-containing protein</fullName>
    </recommendedName>
</protein>
<keyword evidence="5" id="KW-0333">Golgi apparatus</keyword>
<keyword evidence="4" id="KW-0653">Protein transport</keyword>
<feature type="compositionally biased region" description="Basic and acidic residues" evidence="8">
    <location>
        <begin position="1047"/>
        <end position="1062"/>
    </location>
</feature>
<dbReference type="PANTHER" id="PTHR12965">
    <property type="entry name" value="VACUOLAR PROTEIN SORTING 54"/>
    <property type="match status" value="1"/>
</dbReference>
<dbReference type="GO" id="GO:0000938">
    <property type="term" value="C:GARP complex"/>
    <property type="evidence" value="ECO:0007669"/>
    <property type="project" value="InterPro"/>
</dbReference>
<feature type="region of interest" description="Disordered" evidence="8">
    <location>
        <begin position="1"/>
        <end position="48"/>
    </location>
</feature>
<dbReference type="GO" id="GO:0005829">
    <property type="term" value="C:cytosol"/>
    <property type="evidence" value="ECO:0007669"/>
    <property type="project" value="GOC"/>
</dbReference>
<dbReference type="Proteomes" id="UP000184300">
    <property type="component" value="Unassembled WGS sequence"/>
</dbReference>
<evidence type="ECO:0000256" key="6">
    <source>
        <dbReference type="ARBA" id="ARBA00023054"/>
    </source>
</evidence>
<dbReference type="Gene3D" id="6.10.250.860">
    <property type="match status" value="1"/>
</dbReference>
<dbReference type="GO" id="GO:0015031">
    <property type="term" value="P:protein transport"/>
    <property type="evidence" value="ECO:0007669"/>
    <property type="project" value="UniProtKB-KW"/>
</dbReference>
<evidence type="ECO:0000259" key="9">
    <source>
        <dbReference type="Pfam" id="PF07928"/>
    </source>
</evidence>
<proteinExistence type="inferred from homology"/>
<feature type="compositionally biased region" description="Low complexity" evidence="8">
    <location>
        <begin position="540"/>
        <end position="557"/>
    </location>
</feature>
<feature type="compositionally biased region" description="Basic and acidic residues" evidence="8">
    <location>
        <begin position="159"/>
        <end position="176"/>
    </location>
</feature>
<evidence type="ECO:0000256" key="1">
    <source>
        <dbReference type="ARBA" id="ARBA00004601"/>
    </source>
</evidence>
<evidence type="ECO:0000256" key="2">
    <source>
        <dbReference type="ARBA" id="ARBA00009150"/>
    </source>
</evidence>
<dbReference type="InterPro" id="IPR039745">
    <property type="entry name" value="Vps54"/>
</dbReference>
<feature type="compositionally biased region" description="Polar residues" evidence="8">
    <location>
        <begin position="177"/>
        <end position="186"/>
    </location>
</feature>
<feature type="coiled-coil region" evidence="7">
    <location>
        <begin position="298"/>
        <end position="325"/>
    </location>
</feature>
<keyword evidence="6 7" id="KW-0175">Coiled coil</keyword>
<dbReference type="STRING" id="1160497.A0A1L9VH74"/>
<sequence length="1070" mass="118018">MSAASPRKSIDSLASGASTPSLSQQSANPFDSPRVPLQRNIPLRRGSTASSVVSIGGALDSSQHHGSIAEAGQNAISTLLQPPIVRTGLLPHTAVSSTGYKPPSSRDIPPVTLTNIPHVDPKAFQPYMTQVGSLYDVFQQAKESAGEESQLARGGKGPSKSDDFDRFGSRSQERRPSTLSISSRASSPYDARGRRRSSGGLSRGQGITPLSTIPPLYFEEEFHLENPRIFDVVSEKSDIIRPPSNGATGEPAPSGRKALATNAILQEKLSWYMDTVEIHLISSISTASKSFFSALGSLRELHSEAADSVKRIQTLRKDLQKIDREMALGGLKIVNLRRRRENVRMLADAVSQLCDVVESVSRCDQLVESGEIEQAADGLEEVERLMAGEHADGRPSEDGASPERKRRIDLRGIKALEGASDDLAQLRSKIGAGYESRFLSELLADLRQHVDKVTLDSTLRRWGSSFQRQRGAQRSDSTISPAYMSFDDKFRSKLLTQLTGLARTHYTTPATTSFKTAVLREMKALIRKQMPSSSDDDTESTISVSTTRSSSLSQQEKSSILARNLRAMDSEDSYSMLSRVYTNVSESLRRLSVQVKILLDIASGLDNPSESKSRSPSPDPRSTESRRRPTIVAQDEILQVLDMSSLLGQAVDIAQSQITKVLKVRTEQTSQLAKEDFLKYFTLNRLFADECEAISGRSGTTLKTVVGNQIRDYVTRFGENQRHSLVEVMDADRWDAKDFGDAENAVLSRILDASTKDIEPWTHASKIWLSAKTNDTPENGTPPVNGSGKEKARSALIDEQKYILSQSAIAMMRSIESFQFLMANIPSMIQDISSGLLESLKLFNSRSSQLILGAGATRSAGLKNITTKHLALSSQSLSFIIALVPYIREFVRRQAPSSPLMGEFDKVKRLYQDHQSGIHEKLVDIMSARSNVHVNAMKKIDWDADSALSGANAYMETLTKETATLHRVLSKNLPDITVTMIMDPVFRSYRDQWTKAYEERNLRTEAGKQRMQRDAEYFHTKMDKIDGSGELGKRLLELVQAKNVESGSRERSNSPKKSDDGSKLGTSNQS</sequence>
<evidence type="ECO:0000256" key="7">
    <source>
        <dbReference type="SAM" id="Coils"/>
    </source>
</evidence>
<dbReference type="InterPro" id="IPR012501">
    <property type="entry name" value="Vps54_C"/>
</dbReference>
<feature type="region of interest" description="Disordered" evidence="8">
    <location>
        <begin position="145"/>
        <end position="207"/>
    </location>
</feature>
<dbReference type="AlphaFoldDB" id="A0A1L9VH74"/>
<evidence type="ECO:0000313" key="10">
    <source>
        <dbReference type="EMBL" id="OJJ83269.1"/>
    </source>
</evidence>
<reference evidence="11" key="1">
    <citation type="journal article" date="2017" name="Genome Biol.">
        <title>Comparative genomics reveals high biological diversity and specific adaptations in the industrially and medically important fungal genus Aspergillus.</title>
        <authorList>
            <person name="de Vries R.P."/>
            <person name="Riley R."/>
            <person name="Wiebenga A."/>
            <person name="Aguilar-Osorio G."/>
            <person name="Amillis S."/>
            <person name="Uchima C.A."/>
            <person name="Anderluh G."/>
            <person name="Asadollahi M."/>
            <person name="Askin M."/>
            <person name="Barry K."/>
            <person name="Battaglia E."/>
            <person name="Bayram O."/>
            <person name="Benocci T."/>
            <person name="Braus-Stromeyer S.A."/>
            <person name="Caldana C."/>
            <person name="Canovas D."/>
            <person name="Cerqueira G.C."/>
            <person name="Chen F."/>
            <person name="Chen W."/>
            <person name="Choi C."/>
            <person name="Clum A."/>
            <person name="Dos Santos R.A."/>
            <person name="Damasio A.R."/>
            <person name="Diallinas G."/>
            <person name="Emri T."/>
            <person name="Fekete E."/>
            <person name="Flipphi M."/>
            <person name="Freyberg S."/>
            <person name="Gallo A."/>
            <person name="Gournas C."/>
            <person name="Habgood R."/>
            <person name="Hainaut M."/>
            <person name="Harispe M.L."/>
            <person name="Henrissat B."/>
            <person name="Hilden K.S."/>
            <person name="Hope R."/>
            <person name="Hossain A."/>
            <person name="Karabika E."/>
            <person name="Karaffa L."/>
            <person name="Karanyi Z."/>
            <person name="Krasevec N."/>
            <person name="Kuo A."/>
            <person name="Kusch H."/>
            <person name="LaButti K."/>
            <person name="Lagendijk E.L."/>
            <person name="Lapidus A."/>
            <person name="Levasseur A."/>
            <person name="Lindquist E."/>
            <person name="Lipzen A."/>
            <person name="Logrieco A.F."/>
            <person name="MacCabe A."/>
            <person name="Maekelae M.R."/>
            <person name="Malavazi I."/>
            <person name="Melin P."/>
            <person name="Meyer V."/>
            <person name="Mielnichuk N."/>
            <person name="Miskei M."/>
            <person name="Molnar A.P."/>
            <person name="Mule G."/>
            <person name="Ngan C.Y."/>
            <person name="Orejas M."/>
            <person name="Orosz E."/>
            <person name="Ouedraogo J.P."/>
            <person name="Overkamp K.M."/>
            <person name="Park H.-S."/>
            <person name="Perrone G."/>
            <person name="Piumi F."/>
            <person name="Punt P.J."/>
            <person name="Ram A.F."/>
            <person name="Ramon A."/>
            <person name="Rauscher S."/>
            <person name="Record E."/>
            <person name="Riano-Pachon D.M."/>
            <person name="Robert V."/>
            <person name="Roehrig J."/>
            <person name="Ruller R."/>
            <person name="Salamov A."/>
            <person name="Salih N.S."/>
            <person name="Samson R.A."/>
            <person name="Sandor E."/>
            <person name="Sanguinetti M."/>
            <person name="Schuetze T."/>
            <person name="Sepcic K."/>
            <person name="Shelest E."/>
            <person name="Sherlock G."/>
            <person name="Sophianopoulou V."/>
            <person name="Squina F.M."/>
            <person name="Sun H."/>
            <person name="Susca A."/>
            <person name="Todd R.B."/>
            <person name="Tsang A."/>
            <person name="Unkles S.E."/>
            <person name="van de Wiele N."/>
            <person name="van Rossen-Uffink D."/>
            <person name="Oliveira J.V."/>
            <person name="Vesth T.C."/>
            <person name="Visser J."/>
            <person name="Yu J.-H."/>
            <person name="Zhou M."/>
            <person name="Andersen M.R."/>
            <person name="Archer D.B."/>
            <person name="Baker S.E."/>
            <person name="Benoit I."/>
            <person name="Brakhage A.A."/>
            <person name="Braus G.H."/>
            <person name="Fischer R."/>
            <person name="Frisvad J.C."/>
            <person name="Goldman G.H."/>
            <person name="Houbraken J."/>
            <person name="Oakley B."/>
            <person name="Pocsi I."/>
            <person name="Scazzocchio C."/>
            <person name="Seiboth B."/>
            <person name="vanKuyk P.A."/>
            <person name="Wortman J."/>
            <person name="Dyer P.S."/>
            <person name="Grigoriev I.V."/>
        </authorList>
    </citation>
    <scope>NUCLEOTIDE SEQUENCE [LARGE SCALE GENOMIC DNA]</scope>
    <source>
        <strain evidence="11">CBS 516.65</strain>
    </source>
</reference>
<feature type="region of interest" description="Disordered" evidence="8">
    <location>
        <begin position="527"/>
        <end position="557"/>
    </location>
</feature>
<organism evidence="10 11">
    <name type="scientific">Aspergillus glaucus CBS 516.65</name>
    <dbReference type="NCBI Taxonomy" id="1160497"/>
    <lineage>
        <taxon>Eukaryota</taxon>
        <taxon>Fungi</taxon>
        <taxon>Dikarya</taxon>
        <taxon>Ascomycota</taxon>
        <taxon>Pezizomycotina</taxon>
        <taxon>Eurotiomycetes</taxon>
        <taxon>Eurotiomycetidae</taxon>
        <taxon>Eurotiales</taxon>
        <taxon>Aspergillaceae</taxon>
        <taxon>Aspergillus</taxon>
        <taxon>Aspergillus subgen. Aspergillus</taxon>
    </lineage>
</organism>
<name>A0A1L9VH74_ASPGL</name>
<dbReference type="GO" id="GO:0042147">
    <property type="term" value="P:retrograde transport, endosome to Golgi"/>
    <property type="evidence" value="ECO:0007669"/>
    <property type="project" value="InterPro"/>
</dbReference>
<evidence type="ECO:0000256" key="8">
    <source>
        <dbReference type="SAM" id="MobiDB-lite"/>
    </source>
</evidence>
<dbReference type="EMBL" id="KV878900">
    <property type="protein sequence ID" value="OJJ83269.1"/>
    <property type="molecule type" value="Genomic_DNA"/>
</dbReference>
<feature type="region of interest" description="Disordered" evidence="8">
    <location>
        <begin position="1040"/>
        <end position="1070"/>
    </location>
</feature>
<keyword evidence="3" id="KW-0813">Transport</keyword>
<dbReference type="GO" id="GO:0006896">
    <property type="term" value="P:Golgi to vacuole transport"/>
    <property type="evidence" value="ECO:0007669"/>
    <property type="project" value="TreeGrafter"/>
</dbReference>